<evidence type="ECO:0000256" key="5">
    <source>
        <dbReference type="PROSITE-ProRule" id="PRU01248"/>
    </source>
</evidence>
<evidence type="ECO:0000256" key="3">
    <source>
        <dbReference type="ARBA" id="ARBA00023125"/>
    </source>
</evidence>
<keyword evidence="2" id="KW-0229">DNA integration</keyword>
<dbReference type="OrthoDB" id="9801717at2"/>
<dbReference type="InterPro" id="IPR002104">
    <property type="entry name" value="Integrase_catalytic"/>
</dbReference>
<dbReference type="GO" id="GO:0015074">
    <property type="term" value="P:DNA integration"/>
    <property type="evidence" value="ECO:0007669"/>
    <property type="project" value="UniProtKB-KW"/>
</dbReference>
<proteinExistence type="inferred from homology"/>
<dbReference type="InterPro" id="IPR044068">
    <property type="entry name" value="CB"/>
</dbReference>
<dbReference type="PANTHER" id="PTHR30349">
    <property type="entry name" value="PHAGE INTEGRASE-RELATED"/>
    <property type="match status" value="1"/>
</dbReference>
<dbReference type="RefSeq" id="WP_108904578.1">
    <property type="nucleotide sequence ID" value="NZ_CP029187.1"/>
</dbReference>
<feature type="domain" description="Tyr recombinase" evidence="6">
    <location>
        <begin position="174"/>
        <end position="346"/>
    </location>
</feature>
<dbReference type="InterPro" id="IPR013762">
    <property type="entry name" value="Integrase-like_cat_sf"/>
</dbReference>
<evidence type="ECO:0000256" key="2">
    <source>
        <dbReference type="ARBA" id="ARBA00022908"/>
    </source>
</evidence>
<dbReference type="SUPFAM" id="SSF56349">
    <property type="entry name" value="DNA breaking-rejoining enzymes"/>
    <property type="match status" value="1"/>
</dbReference>
<sequence>MNWNAKPILHKGTARIAVSFERRNEALLTIVTATPDALWSQSKKTWHLPDTAENRNRFGLTEATGKSVLALIAPQSQRVLERFVEQLRLMGYSHHTIRKYRADFGDFLYWIKATPPQECDAEKVRSYFVHCLIEKRQSEALIHSRMNALKFYYVSMLHRERFFIDIPRPKKPHKLPKVIPVEIIKKLFEQTINLKHNTILKLCYGMGLRVSEVAGLAIPDIDSRNMQVLVEHGKGKKERYVNLPESILGQLRDYYKEYRPKHYLFEGADGGQYSIRTIQHIFRESMKKTGYNRKVGIHSLRHSFATHLLEQGTDIRFIQELLGHNNIKTTLLYTEVSDNSIRKIISPLDKL</sequence>
<evidence type="ECO:0000259" key="6">
    <source>
        <dbReference type="PROSITE" id="PS51898"/>
    </source>
</evidence>
<evidence type="ECO:0000259" key="7">
    <source>
        <dbReference type="PROSITE" id="PS51900"/>
    </source>
</evidence>
<gene>
    <name evidence="8" type="ORF">HYN49_13335</name>
</gene>
<keyword evidence="3 5" id="KW-0238">DNA-binding</keyword>
<organism evidence="8 9">
    <name type="scientific">Flavobacterium pallidum</name>
    <dbReference type="NCBI Taxonomy" id="2172098"/>
    <lineage>
        <taxon>Bacteria</taxon>
        <taxon>Pseudomonadati</taxon>
        <taxon>Bacteroidota</taxon>
        <taxon>Flavobacteriia</taxon>
        <taxon>Flavobacteriales</taxon>
        <taxon>Flavobacteriaceae</taxon>
        <taxon>Flavobacterium</taxon>
    </lineage>
</organism>
<dbReference type="Gene3D" id="1.10.443.10">
    <property type="entry name" value="Intergrase catalytic core"/>
    <property type="match status" value="1"/>
</dbReference>
<dbReference type="PROSITE" id="PS51900">
    <property type="entry name" value="CB"/>
    <property type="match status" value="1"/>
</dbReference>
<dbReference type="Pfam" id="PF00589">
    <property type="entry name" value="Phage_integrase"/>
    <property type="match status" value="1"/>
</dbReference>
<dbReference type="Gene3D" id="1.10.150.130">
    <property type="match status" value="1"/>
</dbReference>
<dbReference type="AlphaFoldDB" id="A0A2S1SKA6"/>
<accession>A0A2S1SKA6</accession>
<dbReference type="GO" id="GO:0006310">
    <property type="term" value="P:DNA recombination"/>
    <property type="evidence" value="ECO:0007669"/>
    <property type="project" value="UniProtKB-KW"/>
</dbReference>
<dbReference type="InterPro" id="IPR011010">
    <property type="entry name" value="DNA_brk_join_enz"/>
</dbReference>
<dbReference type="EMBL" id="CP029187">
    <property type="protein sequence ID" value="AWI26801.1"/>
    <property type="molecule type" value="Genomic_DNA"/>
</dbReference>
<keyword evidence="4" id="KW-0233">DNA recombination</keyword>
<dbReference type="GO" id="GO:0003677">
    <property type="term" value="F:DNA binding"/>
    <property type="evidence" value="ECO:0007669"/>
    <property type="project" value="UniProtKB-UniRule"/>
</dbReference>
<comment type="similarity">
    <text evidence="1">Belongs to the 'phage' integrase family.</text>
</comment>
<dbReference type="PANTHER" id="PTHR30349:SF64">
    <property type="entry name" value="PROPHAGE INTEGRASE INTD-RELATED"/>
    <property type="match status" value="1"/>
</dbReference>
<dbReference type="InterPro" id="IPR050090">
    <property type="entry name" value="Tyrosine_recombinase_XerCD"/>
</dbReference>
<dbReference type="Proteomes" id="UP000244937">
    <property type="component" value="Chromosome"/>
</dbReference>
<dbReference type="InterPro" id="IPR004107">
    <property type="entry name" value="Integrase_SAM-like_N"/>
</dbReference>
<name>A0A2S1SKA6_9FLAO</name>
<dbReference type="InterPro" id="IPR010998">
    <property type="entry name" value="Integrase_recombinase_N"/>
</dbReference>
<evidence type="ECO:0000256" key="1">
    <source>
        <dbReference type="ARBA" id="ARBA00008857"/>
    </source>
</evidence>
<protein>
    <submittedName>
        <fullName evidence="8">Integrase</fullName>
    </submittedName>
</protein>
<reference evidence="8 9" key="1">
    <citation type="submission" date="2018-05" db="EMBL/GenBank/DDBJ databases">
        <title>Genome sequencing of Flavobacterium sp. HYN0049.</title>
        <authorList>
            <person name="Yi H."/>
            <person name="Baek C."/>
        </authorList>
    </citation>
    <scope>NUCLEOTIDE SEQUENCE [LARGE SCALE GENOMIC DNA]</scope>
    <source>
        <strain evidence="8 9">HYN0049</strain>
    </source>
</reference>
<evidence type="ECO:0000256" key="4">
    <source>
        <dbReference type="ARBA" id="ARBA00023172"/>
    </source>
</evidence>
<dbReference type="PROSITE" id="PS51898">
    <property type="entry name" value="TYR_RECOMBINASE"/>
    <property type="match status" value="1"/>
</dbReference>
<evidence type="ECO:0000313" key="9">
    <source>
        <dbReference type="Proteomes" id="UP000244937"/>
    </source>
</evidence>
<keyword evidence="9" id="KW-1185">Reference proteome</keyword>
<dbReference type="Pfam" id="PF13495">
    <property type="entry name" value="Phage_int_SAM_4"/>
    <property type="match status" value="1"/>
</dbReference>
<dbReference type="KEGG" id="fpal:HYN49_13335"/>
<feature type="domain" description="Core-binding (CB)" evidence="7">
    <location>
        <begin position="74"/>
        <end position="154"/>
    </location>
</feature>
<evidence type="ECO:0000313" key="8">
    <source>
        <dbReference type="EMBL" id="AWI26801.1"/>
    </source>
</evidence>